<gene>
    <name evidence="1" type="ORF">g.2355</name>
</gene>
<proteinExistence type="predicted"/>
<dbReference type="EMBL" id="GECU01026954">
    <property type="protein sequence ID" value="JAS80752.1"/>
    <property type="molecule type" value="Transcribed_RNA"/>
</dbReference>
<name>A0A1B6I1F6_9HEMI</name>
<feature type="non-terminal residue" evidence="1">
    <location>
        <position position="184"/>
    </location>
</feature>
<accession>A0A1B6I1F6</accession>
<dbReference type="AlphaFoldDB" id="A0A1B6I1F6"/>
<feature type="non-terminal residue" evidence="1">
    <location>
        <position position="1"/>
    </location>
</feature>
<evidence type="ECO:0000313" key="1">
    <source>
        <dbReference type="EMBL" id="JAS80752.1"/>
    </source>
</evidence>
<reference evidence="1" key="1">
    <citation type="submission" date="2015-11" db="EMBL/GenBank/DDBJ databases">
        <title>De novo transcriptome assembly of four potential Pierce s Disease insect vectors from Arizona vineyards.</title>
        <authorList>
            <person name="Tassone E.E."/>
        </authorList>
    </citation>
    <scope>NUCLEOTIDE SEQUENCE</scope>
</reference>
<organism evidence="1">
    <name type="scientific">Homalodisca liturata</name>
    <dbReference type="NCBI Taxonomy" id="320908"/>
    <lineage>
        <taxon>Eukaryota</taxon>
        <taxon>Metazoa</taxon>
        <taxon>Ecdysozoa</taxon>
        <taxon>Arthropoda</taxon>
        <taxon>Hexapoda</taxon>
        <taxon>Insecta</taxon>
        <taxon>Pterygota</taxon>
        <taxon>Neoptera</taxon>
        <taxon>Paraneoptera</taxon>
        <taxon>Hemiptera</taxon>
        <taxon>Auchenorrhyncha</taxon>
        <taxon>Membracoidea</taxon>
        <taxon>Cicadellidae</taxon>
        <taxon>Cicadellinae</taxon>
        <taxon>Proconiini</taxon>
        <taxon>Homalodisca</taxon>
    </lineage>
</organism>
<sequence length="184" mass="20432">PVHTNCSDTFVLDITEGACSLIFVDESRNAEFETVQAYFNAYLGSPLVFYRLLKFFARCVDLTQADGRVPPDDASLQRRDLQKHKTICACLFSGEYCLDAAIGRVPRGYNVFTHRNEAGMYNPVTCGAAGGFDGLHVSPNLCEYFTPSEYTTNTPRRLPQSQHYRYSAGNVSVTGGDVFICGER</sequence>
<protein>
    <submittedName>
        <fullName evidence="1">Uncharacterized protein</fullName>
    </submittedName>
</protein>